<evidence type="ECO:0000313" key="2">
    <source>
        <dbReference type="EMBL" id="CRL12938.1"/>
    </source>
</evidence>
<keyword evidence="1" id="KW-0732">Signal</keyword>
<protein>
    <recommendedName>
        <fullName evidence="4">Secreted protein</fullName>
    </recommendedName>
</protein>
<organism evidence="2 3">
    <name type="scientific">Phaeobacter italicus</name>
    <dbReference type="NCBI Taxonomy" id="481446"/>
    <lineage>
        <taxon>Bacteria</taxon>
        <taxon>Pseudomonadati</taxon>
        <taxon>Pseudomonadota</taxon>
        <taxon>Alphaproteobacteria</taxon>
        <taxon>Rhodobacterales</taxon>
        <taxon>Roseobacteraceae</taxon>
        <taxon>Phaeobacter</taxon>
    </lineage>
</organism>
<sequence>MLKTLTLACATCLPIAAWADDPRILEATATQTGSSWRISVTLSHPDTGWDHYADGWRVLDMDGNPLGLRELVHPHVNEQPFTRSLAGVAIPDGTEQVKIQARCNVDGWAEATYILVLNCDASC</sequence>
<dbReference type="Proteomes" id="UP000043764">
    <property type="component" value="Unassembled WGS sequence"/>
</dbReference>
<dbReference type="EMBL" id="CVRL01000046">
    <property type="protein sequence ID" value="CRL12938.1"/>
    <property type="molecule type" value="Genomic_DNA"/>
</dbReference>
<dbReference type="AlphaFoldDB" id="A0A0H5D892"/>
<evidence type="ECO:0000313" key="3">
    <source>
        <dbReference type="Proteomes" id="UP000043764"/>
    </source>
</evidence>
<evidence type="ECO:0008006" key="4">
    <source>
        <dbReference type="Google" id="ProtNLM"/>
    </source>
</evidence>
<dbReference type="RefSeq" id="WP_050674419.1">
    <property type="nucleotide sequence ID" value="NZ_CVRL01000046.1"/>
</dbReference>
<dbReference type="STRING" id="481446.NIT7645_02166"/>
<reference evidence="3" key="1">
    <citation type="submission" date="2015-05" db="EMBL/GenBank/DDBJ databases">
        <authorList>
            <person name="Rodrigo-Torres Lidia"/>
            <person name="Arahal R.David."/>
        </authorList>
    </citation>
    <scope>NUCLEOTIDE SEQUENCE [LARGE SCALE GENOMIC DNA]</scope>
    <source>
        <strain evidence="3">CECT 7321</strain>
    </source>
</reference>
<keyword evidence="3" id="KW-1185">Reference proteome</keyword>
<accession>A0A0H5D892</accession>
<proteinExistence type="predicted"/>
<feature type="signal peptide" evidence="1">
    <location>
        <begin position="1"/>
        <end position="19"/>
    </location>
</feature>
<feature type="chain" id="PRO_5005218180" description="Secreted protein" evidence="1">
    <location>
        <begin position="20"/>
        <end position="123"/>
    </location>
</feature>
<gene>
    <name evidence="2" type="ORF">NIT7321_03822</name>
</gene>
<name>A0A0H5D892_9RHOB</name>
<evidence type="ECO:0000256" key="1">
    <source>
        <dbReference type="SAM" id="SignalP"/>
    </source>
</evidence>